<dbReference type="RefSeq" id="WP_379908501.1">
    <property type="nucleotide sequence ID" value="NZ_JBHSWE010000001.1"/>
</dbReference>
<sequence length="111" mass="12042">MNGKKWASLNSETQAWLEAQTLRYEQTVWDAAQSDFEEGVNCLTGNGECKRGESASMTLVATSEADVAYAASRLEKNVIPAWANRVDDASVNEWNSTIGAITGLVARKTAN</sequence>
<evidence type="ECO:0000313" key="2">
    <source>
        <dbReference type="Proteomes" id="UP001596422"/>
    </source>
</evidence>
<dbReference type="Gene3D" id="3.40.190.170">
    <property type="entry name" value="Bacterial extracellular solute-binding protein, family 7"/>
    <property type="match status" value="1"/>
</dbReference>
<dbReference type="Proteomes" id="UP001596422">
    <property type="component" value="Unassembled WGS sequence"/>
</dbReference>
<reference evidence="2" key="1">
    <citation type="journal article" date="2019" name="Int. J. Syst. Evol. Microbiol.">
        <title>The Global Catalogue of Microorganisms (GCM) 10K type strain sequencing project: providing services to taxonomists for standard genome sequencing and annotation.</title>
        <authorList>
            <consortium name="The Broad Institute Genomics Platform"/>
            <consortium name="The Broad Institute Genome Sequencing Center for Infectious Disease"/>
            <person name="Wu L."/>
            <person name="Ma J."/>
        </authorList>
    </citation>
    <scope>NUCLEOTIDE SEQUENCE [LARGE SCALE GENOMIC DNA]</scope>
    <source>
        <strain evidence="2">NBRC 111756</strain>
    </source>
</reference>
<dbReference type="EMBL" id="JBHSWE010000001">
    <property type="protein sequence ID" value="MFC6669982.1"/>
    <property type="molecule type" value="Genomic_DNA"/>
</dbReference>
<evidence type="ECO:0008006" key="3">
    <source>
        <dbReference type="Google" id="ProtNLM"/>
    </source>
</evidence>
<keyword evidence="2" id="KW-1185">Reference proteome</keyword>
<dbReference type="InterPro" id="IPR038404">
    <property type="entry name" value="TRAP_DctP_sf"/>
</dbReference>
<accession>A0ABW1ZXR3</accession>
<name>A0ABW1ZXR3_9GAMM</name>
<comment type="caution">
    <text evidence="1">The sequence shown here is derived from an EMBL/GenBank/DDBJ whole genome shotgun (WGS) entry which is preliminary data.</text>
</comment>
<gene>
    <name evidence="1" type="ORF">ACFQDL_07705</name>
</gene>
<organism evidence="1 2">
    <name type="scientific">Marinobacterium aestuariivivens</name>
    <dbReference type="NCBI Taxonomy" id="1698799"/>
    <lineage>
        <taxon>Bacteria</taxon>
        <taxon>Pseudomonadati</taxon>
        <taxon>Pseudomonadota</taxon>
        <taxon>Gammaproteobacteria</taxon>
        <taxon>Oceanospirillales</taxon>
        <taxon>Oceanospirillaceae</taxon>
        <taxon>Marinobacterium</taxon>
    </lineage>
</organism>
<proteinExistence type="predicted"/>
<protein>
    <recommendedName>
        <fullName evidence="3">Phasin domain-containing protein</fullName>
    </recommendedName>
</protein>
<evidence type="ECO:0000313" key="1">
    <source>
        <dbReference type="EMBL" id="MFC6669982.1"/>
    </source>
</evidence>